<dbReference type="PANTHER" id="PTHR32089:SF112">
    <property type="entry name" value="LYSOZYME-LIKE PROTEIN-RELATED"/>
    <property type="match status" value="1"/>
</dbReference>
<dbReference type="PANTHER" id="PTHR32089">
    <property type="entry name" value="METHYL-ACCEPTING CHEMOTAXIS PROTEIN MCPB"/>
    <property type="match status" value="1"/>
</dbReference>
<dbReference type="OrthoDB" id="3288815at2"/>
<dbReference type="PRINTS" id="PR00260">
    <property type="entry name" value="CHEMTRNSDUCR"/>
</dbReference>
<keyword evidence="7" id="KW-1185">Reference proteome</keyword>
<organism evidence="6 7">
    <name type="scientific">Candidatus Symbiobacter mobilis CR</name>
    <dbReference type="NCBI Taxonomy" id="946483"/>
    <lineage>
        <taxon>Bacteria</taxon>
        <taxon>Pseudomonadati</taxon>
        <taxon>Pseudomonadota</taxon>
        <taxon>Betaproteobacteria</taxon>
        <taxon>Burkholderiales</taxon>
        <taxon>Comamonadaceae</taxon>
    </lineage>
</organism>
<dbReference type="HOGENOM" id="CLU_043262_2_0_4"/>
<evidence type="ECO:0000256" key="4">
    <source>
        <dbReference type="SAM" id="Phobius"/>
    </source>
</evidence>
<dbReference type="EMBL" id="CP004885">
    <property type="protein sequence ID" value="AGX86459.1"/>
    <property type="molecule type" value="Genomic_DNA"/>
</dbReference>
<evidence type="ECO:0000313" key="7">
    <source>
        <dbReference type="Proteomes" id="UP000017184"/>
    </source>
</evidence>
<dbReference type="KEGG" id="cbx:Cenrod_0335"/>
<dbReference type="SMART" id="SM00283">
    <property type="entry name" value="MA"/>
    <property type="match status" value="1"/>
</dbReference>
<name>U5N8G0_9BURK</name>
<dbReference type="InterPro" id="IPR004089">
    <property type="entry name" value="MCPsignal_dom"/>
</dbReference>
<dbReference type="PATRIC" id="fig|946483.4.peg.337"/>
<dbReference type="InterPro" id="IPR004090">
    <property type="entry name" value="Chemotax_Me-accpt_rcpt"/>
</dbReference>
<evidence type="ECO:0000256" key="1">
    <source>
        <dbReference type="ARBA" id="ARBA00023224"/>
    </source>
</evidence>
<reference evidence="6 7" key="1">
    <citation type="journal article" date="2013" name="Genome Biol.">
        <title>Genomic analysis reveals key aspects of prokaryotic symbiosis in the phototrophic consortium "Chlorochromatium aggregatum".</title>
        <authorList>
            <person name="Liu Z."/>
            <person name="Muller J."/>
            <person name="Li T."/>
            <person name="Alvey R.M."/>
            <person name="Vogl K."/>
            <person name="Frigaard N.U."/>
            <person name="Rockwell N.C."/>
            <person name="Boyd E.S."/>
            <person name="Tomsho L.P."/>
            <person name="Schuster S.C."/>
            <person name="Henke P."/>
            <person name="Rohde M."/>
            <person name="Overmann J."/>
            <person name="Bryant D.A."/>
        </authorList>
    </citation>
    <scope>NUCLEOTIDE SEQUENCE [LARGE SCALE GENOMIC DNA]</scope>
    <source>
        <strain evidence="6">CR</strain>
    </source>
</reference>
<dbReference type="GO" id="GO:0006935">
    <property type="term" value="P:chemotaxis"/>
    <property type="evidence" value="ECO:0007669"/>
    <property type="project" value="InterPro"/>
</dbReference>
<dbReference type="STRING" id="946483.Cenrod_0335"/>
<keyword evidence="4" id="KW-1133">Transmembrane helix</keyword>
<keyword evidence="4" id="KW-0472">Membrane</keyword>
<dbReference type="GO" id="GO:0016020">
    <property type="term" value="C:membrane"/>
    <property type="evidence" value="ECO:0007669"/>
    <property type="project" value="InterPro"/>
</dbReference>
<evidence type="ECO:0000259" key="5">
    <source>
        <dbReference type="PROSITE" id="PS50111"/>
    </source>
</evidence>
<comment type="similarity">
    <text evidence="2">Belongs to the methyl-accepting chemotaxis (MCP) protein family.</text>
</comment>
<dbReference type="Gene3D" id="1.10.287.950">
    <property type="entry name" value="Methyl-accepting chemotaxis protein"/>
    <property type="match status" value="1"/>
</dbReference>
<dbReference type="Pfam" id="PF00015">
    <property type="entry name" value="MCPsignal"/>
    <property type="match status" value="1"/>
</dbReference>
<keyword evidence="1 3" id="KW-0807">Transducer</keyword>
<sequence>MKVPQRLQFEFWSCVTLGGAGALALLVIADFGWVPCIVGSLLLAGGVWLGATMQARSLAVQLAIHHFVEGQTHLGEKIIPVWKNHIGSSRDQMESATNDLVRRFGEIVDKLDASVRAAAQETSNMEHDNAMAALFARSEEQLRTLIEVQQSAMQSLQAMLTKVQSLDRFTSELQEMAADVARIAQQTNLLALNAAIEAARAGDLGRGFAVVAKEFRMLSNQSGETGKRIAEKVNVISAAITNTCAVVQESVSQEGGSMDVANQTISTVLTEFRSILDAFAKASNSLRTESVGIQDEVNQALVQMQFQDRLSQILTQVERNMDRYPAVLHEQLQRFTAEGMLQPVDVHQYLEDMKSSYVMSDQHIVHDGGVAAPTGNTDIRFF</sequence>
<evidence type="ECO:0000313" key="6">
    <source>
        <dbReference type="EMBL" id="AGX86459.1"/>
    </source>
</evidence>
<dbReference type="Proteomes" id="UP000017184">
    <property type="component" value="Chromosome"/>
</dbReference>
<dbReference type="AlphaFoldDB" id="U5N8G0"/>
<feature type="transmembrane region" description="Helical" evidence="4">
    <location>
        <begin position="7"/>
        <end position="26"/>
    </location>
</feature>
<gene>
    <name evidence="6" type="ORF">Cenrod_0335</name>
</gene>
<proteinExistence type="inferred from homology"/>
<dbReference type="RefSeq" id="WP_022771280.1">
    <property type="nucleotide sequence ID" value="NC_022576.1"/>
</dbReference>
<dbReference type="GO" id="GO:0004888">
    <property type="term" value="F:transmembrane signaling receptor activity"/>
    <property type="evidence" value="ECO:0007669"/>
    <property type="project" value="InterPro"/>
</dbReference>
<dbReference type="eggNOG" id="COG0840">
    <property type="taxonomic scope" value="Bacteria"/>
</dbReference>
<feature type="domain" description="Methyl-accepting transducer" evidence="5">
    <location>
        <begin position="108"/>
        <end position="303"/>
    </location>
</feature>
<protein>
    <submittedName>
        <fullName evidence="6">Methyl-accepting chemotaxis protein</fullName>
    </submittedName>
</protein>
<dbReference type="GO" id="GO:0007165">
    <property type="term" value="P:signal transduction"/>
    <property type="evidence" value="ECO:0007669"/>
    <property type="project" value="UniProtKB-KW"/>
</dbReference>
<keyword evidence="4" id="KW-0812">Transmembrane</keyword>
<dbReference type="SUPFAM" id="SSF58104">
    <property type="entry name" value="Methyl-accepting chemotaxis protein (MCP) signaling domain"/>
    <property type="match status" value="1"/>
</dbReference>
<accession>U5N8G0</accession>
<dbReference type="PROSITE" id="PS50111">
    <property type="entry name" value="CHEMOTAXIS_TRANSDUC_2"/>
    <property type="match status" value="1"/>
</dbReference>
<evidence type="ECO:0000256" key="2">
    <source>
        <dbReference type="ARBA" id="ARBA00029447"/>
    </source>
</evidence>
<evidence type="ECO:0000256" key="3">
    <source>
        <dbReference type="PROSITE-ProRule" id="PRU00284"/>
    </source>
</evidence>